<feature type="compositionally biased region" description="Basic residues" evidence="1">
    <location>
        <begin position="94"/>
        <end position="114"/>
    </location>
</feature>
<proteinExistence type="predicted"/>
<evidence type="ECO:0000256" key="1">
    <source>
        <dbReference type="SAM" id="MobiDB-lite"/>
    </source>
</evidence>
<feature type="transmembrane region" description="Helical" evidence="2">
    <location>
        <begin position="35"/>
        <end position="54"/>
    </location>
</feature>
<name>A0ABS7IZL6_9SPHN</name>
<dbReference type="RefSeq" id="WP_221574421.1">
    <property type="nucleotide sequence ID" value="NZ_JAIGNK010000004.1"/>
</dbReference>
<organism evidence="3 4">
    <name type="scientific">Qipengyuania polymorpha</name>
    <dbReference type="NCBI Taxonomy" id="2867234"/>
    <lineage>
        <taxon>Bacteria</taxon>
        <taxon>Pseudomonadati</taxon>
        <taxon>Pseudomonadota</taxon>
        <taxon>Alphaproteobacteria</taxon>
        <taxon>Sphingomonadales</taxon>
        <taxon>Erythrobacteraceae</taxon>
        <taxon>Qipengyuania</taxon>
    </lineage>
</organism>
<evidence type="ECO:0000313" key="4">
    <source>
        <dbReference type="Proteomes" id="UP000783253"/>
    </source>
</evidence>
<dbReference type="EMBL" id="JAIGNK010000004">
    <property type="protein sequence ID" value="MBX7459017.1"/>
    <property type="molecule type" value="Genomic_DNA"/>
</dbReference>
<keyword evidence="2" id="KW-1133">Transmembrane helix</keyword>
<sequence>MFVFALLCGYLAACVIRMAKSTVSAQQVEDRMWLFPALPLLLAIDALVMVGELVERAGHAAMGWFDDFSGRRRRRKMRKQYGYFSYGYAPPARKTTRNKPARRSSRSQRRRMRA</sequence>
<reference evidence="3 4" key="1">
    <citation type="submission" date="2021-08" db="EMBL/GenBank/DDBJ databases">
        <title>Comparative Genomics Analysis of the Genus Qipengyuania Reveals Extensive Genetic Diversity and Metabolic Versatility, Including the Description of Fifteen Novel Species.</title>
        <authorList>
            <person name="Liu Y."/>
        </authorList>
    </citation>
    <scope>NUCLEOTIDE SEQUENCE [LARGE SCALE GENOMIC DNA]</scope>
    <source>
        <strain evidence="3 4">1NDH17</strain>
    </source>
</reference>
<keyword evidence="4" id="KW-1185">Reference proteome</keyword>
<evidence type="ECO:0000256" key="2">
    <source>
        <dbReference type="SAM" id="Phobius"/>
    </source>
</evidence>
<protein>
    <recommendedName>
        <fullName evidence="5">DUF805 domain-containing protein</fullName>
    </recommendedName>
</protein>
<evidence type="ECO:0000313" key="3">
    <source>
        <dbReference type="EMBL" id="MBX7459017.1"/>
    </source>
</evidence>
<dbReference type="Proteomes" id="UP000783253">
    <property type="component" value="Unassembled WGS sequence"/>
</dbReference>
<feature type="region of interest" description="Disordered" evidence="1">
    <location>
        <begin position="86"/>
        <end position="114"/>
    </location>
</feature>
<gene>
    <name evidence="3" type="ORF">K3152_12225</name>
</gene>
<comment type="caution">
    <text evidence="3">The sequence shown here is derived from an EMBL/GenBank/DDBJ whole genome shotgun (WGS) entry which is preliminary data.</text>
</comment>
<accession>A0ABS7IZL6</accession>
<keyword evidence="2" id="KW-0812">Transmembrane</keyword>
<evidence type="ECO:0008006" key="5">
    <source>
        <dbReference type="Google" id="ProtNLM"/>
    </source>
</evidence>
<keyword evidence="2" id="KW-0472">Membrane</keyword>